<feature type="transmembrane region" description="Helical" evidence="1">
    <location>
        <begin position="5"/>
        <end position="23"/>
    </location>
</feature>
<dbReference type="OrthoDB" id="9999933at2"/>
<dbReference type="STRING" id="418495.SAMN05216215_1004121"/>
<keyword evidence="1" id="KW-0472">Membrane</keyword>
<feature type="transmembrane region" description="Helical" evidence="1">
    <location>
        <begin position="100"/>
        <end position="122"/>
    </location>
</feature>
<feature type="transmembrane region" description="Helical" evidence="1">
    <location>
        <begin position="61"/>
        <end position="80"/>
    </location>
</feature>
<feature type="transmembrane region" description="Helical" evidence="1">
    <location>
        <begin position="211"/>
        <end position="233"/>
    </location>
</feature>
<name>A0A1H2UX32_9PSEU</name>
<keyword evidence="3" id="KW-1185">Reference proteome</keyword>
<protein>
    <submittedName>
        <fullName evidence="2">Uncharacterized protein</fullName>
    </submittedName>
</protein>
<keyword evidence="1" id="KW-1133">Transmembrane helix</keyword>
<feature type="transmembrane region" description="Helical" evidence="1">
    <location>
        <begin position="134"/>
        <end position="153"/>
    </location>
</feature>
<reference evidence="3" key="1">
    <citation type="submission" date="2016-10" db="EMBL/GenBank/DDBJ databases">
        <authorList>
            <person name="Varghese N."/>
            <person name="Submissions S."/>
        </authorList>
    </citation>
    <scope>NUCLEOTIDE SEQUENCE [LARGE SCALE GENOMIC DNA]</scope>
    <source>
        <strain evidence="3">CGMCC 4.3530</strain>
    </source>
</reference>
<dbReference type="EMBL" id="FNOK01000004">
    <property type="protein sequence ID" value="SDW60652.1"/>
    <property type="molecule type" value="Genomic_DNA"/>
</dbReference>
<organism evidence="2 3">
    <name type="scientific">Saccharopolyspora shandongensis</name>
    <dbReference type="NCBI Taxonomy" id="418495"/>
    <lineage>
        <taxon>Bacteria</taxon>
        <taxon>Bacillati</taxon>
        <taxon>Actinomycetota</taxon>
        <taxon>Actinomycetes</taxon>
        <taxon>Pseudonocardiales</taxon>
        <taxon>Pseudonocardiaceae</taxon>
        <taxon>Saccharopolyspora</taxon>
    </lineage>
</organism>
<evidence type="ECO:0000256" key="1">
    <source>
        <dbReference type="SAM" id="Phobius"/>
    </source>
</evidence>
<dbReference type="Proteomes" id="UP000199529">
    <property type="component" value="Unassembled WGS sequence"/>
</dbReference>
<keyword evidence="1" id="KW-0812">Transmembrane</keyword>
<dbReference type="RefSeq" id="WP_093261985.1">
    <property type="nucleotide sequence ID" value="NZ_FNOK01000004.1"/>
</dbReference>
<proteinExistence type="predicted"/>
<sequence length="251" mass="26107">MSSIVFGVAYAALIALLGVLFGYPLDPVLIALAVPAAVAFLARGIAVSVETAIPTSRRRTWLPMWCLGGVTALVVLGEALSNGERLVVGGVLVGFGPQWIEALVLGWPRLLLLIGVAALCGLRHGQERSSRRRAFGLAAVLSVLATGCITFGTTLPAGLLAWALPGQLLAFLLAGVLLFRSGLLLPVLLLAVGALLGGFDEQLLDVGVPAAVHLVLWPAYLGVALLVGALEALGRRLLRVVGRARRPPELA</sequence>
<dbReference type="AlphaFoldDB" id="A0A1H2UX32"/>
<gene>
    <name evidence="2" type="ORF">SAMN05216215_1004121</name>
</gene>
<feature type="transmembrane region" description="Helical" evidence="1">
    <location>
        <begin position="29"/>
        <end position="49"/>
    </location>
</feature>
<evidence type="ECO:0000313" key="2">
    <source>
        <dbReference type="EMBL" id="SDW60652.1"/>
    </source>
</evidence>
<accession>A0A1H2UX32</accession>
<feature type="transmembrane region" description="Helical" evidence="1">
    <location>
        <begin position="183"/>
        <end position="199"/>
    </location>
</feature>
<evidence type="ECO:0000313" key="3">
    <source>
        <dbReference type="Proteomes" id="UP000199529"/>
    </source>
</evidence>